<evidence type="ECO:0000256" key="2">
    <source>
        <dbReference type="ARBA" id="ARBA00023125"/>
    </source>
</evidence>
<dbReference type="InterPro" id="IPR009057">
    <property type="entry name" value="Homeodomain-like_sf"/>
</dbReference>
<sequence>MLTAVRQAVEELVQERGSERMTIPMVAERAGVNPTSIYRRWGDAATMINELATYRLSPNRPLPDTGDLREDLIRWAQEIVVHFRDPSVAALLRGSTASAGAGASDCLRDRRAEAVGLVERAENAIVVDEVVDHVIAPIVFRVLYLPETLDDDLAADLVDRLFSER</sequence>
<name>A0A8J3P1G3_9ACTN</name>
<evidence type="ECO:0000256" key="4">
    <source>
        <dbReference type="PROSITE-ProRule" id="PRU00335"/>
    </source>
</evidence>
<dbReference type="InterPro" id="IPR001647">
    <property type="entry name" value="HTH_TetR"/>
</dbReference>
<dbReference type="PROSITE" id="PS50977">
    <property type="entry name" value="HTH_TETR_2"/>
    <property type="match status" value="1"/>
</dbReference>
<evidence type="ECO:0000256" key="3">
    <source>
        <dbReference type="ARBA" id="ARBA00023163"/>
    </source>
</evidence>
<evidence type="ECO:0000256" key="1">
    <source>
        <dbReference type="ARBA" id="ARBA00023015"/>
    </source>
</evidence>
<feature type="DNA-binding region" description="H-T-H motif" evidence="4">
    <location>
        <begin position="22"/>
        <end position="41"/>
    </location>
</feature>
<accession>A0A8J3P1G3</accession>
<keyword evidence="7" id="KW-1185">Reference proteome</keyword>
<keyword evidence="2 4" id="KW-0238">DNA-binding</keyword>
<dbReference type="SUPFAM" id="SSF48498">
    <property type="entry name" value="Tetracyclin repressor-like, C-terminal domain"/>
    <property type="match status" value="1"/>
</dbReference>
<gene>
    <name evidence="6" type="ORF">Cci01nite_51560</name>
</gene>
<evidence type="ECO:0000313" key="7">
    <source>
        <dbReference type="Proteomes" id="UP000659904"/>
    </source>
</evidence>
<dbReference type="Proteomes" id="UP000659904">
    <property type="component" value="Unassembled WGS sequence"/>
</dbReference>
<evidence type="ECO:0000259" key="5">
    <source>
        <dbReference type="PROSITE" id="PS50977"/>
    </source>
</evidence>
<dbReference type="InterPro" id="IPR011075">
    <property type="entry name" value="TetR_C"/>
</dbReference>
<keyword evidence="3" id="KW-0804">Transcription</keyword>
<dbReference type="Gene3D" id="1.10.10.60">
    <property type="entry name" value="Homeodomain-like"/>
    <property type="match status" value="1"/>
</dbReference>
<dbReference type="GO" id="GO:0003677">
    <property type="term" value="F:DNA binding"/>
    <property type="evidence" value="ECO:0007669"/>
    <property type="project" value="UniProtKB-UniRule"/>
</dbReference>
<evidence type="ECO:0000313" key="6">
    <source>
        <dbReference type="EMBL" id="GIG00063.1"/>
    </source>
</evidence>
<dbReference type="Gene3D" id="1.10.357.10">
    <property type="entry name" value="Tetracycline Repressor, domain 2"/>
    <property type="match status" value="1"/>
</dbReference>
<organism evidence="6 7">
    <name type="scientific">Catellatospora citrea</name>
    <dbReference type="NCBI Taxonomy" id="53366"/>
    <lineage>
        <taxon>Bacteria</taxon>
        <taxon>Bacillati</taxon>
        <taxon>Actinomycetota</taxon>
        <taxon>Actinomycetes</taxon>
        <taxon>Micromonosporales</taxon>
        <taxon>Micromonosporaceae</taxon>
        <taxon>Catellatospora</taxon>
    </lineage>
</organism>
<comment type="caution">
    <text evidence="6">The sequence shown here is derived from an EMBL/GenBank/DDBJ whole genome shotgun (WGS) entry which is preliminary data.</text>
</comment>
<reference evidence="6 7" key="1">
    <citation type="submission" date="2021-01" db="EMBL/GenBank/DDBJ databases">
        <title>Whole genome shotgun sequence of Catellatospora citrea NBRC 14495.</title>
        <authorList>
            <person name="Komaki H."/>
            <person name="Tamura T."/>
        </authorList>
    </citation>
    <scope>NUCLEOTIDE SEQUENCE [LARGE SCALE GENOMIC DNA]</scope>
    <source>
        <strain evidence="6 7">NBRC 14495</strain>
    </source>
</reference>
<dbReference type="AlphaFoldDB" id="A0A8J3P1G3"/>
<dbReference type="Pfam" id="PF00440">
    <property type="entry name" value="TetR_N"/>
    <property type="match status" value="1"/>
</dbReference>
<feature type="domain" description="HTH tetR-type" evidence="5">
    <location>
        <begin position="1"/>
        <end position="59"/>
    </location>
</feature>
<dbReference type="EMBL" id="BONH01000025">
    <property type="protein sequence ID" value="GIG00063.1"/>
    <property type="molecule type" value="Genomic_DNA"/>
</dbReference>
<proteinExistence type="predicted"/>
<protein>
    <submittedName>
        <fullName evidence="6">TetR family transcriptional regulator</fullName>
    </submittedName>
</protein>
<dbReference type="InterPro" id="IPR036271">
    <property type="entry name" value="Tet_transcr_reg_TetR-rel_C_sf"/>
</dbReference>
<dbReference type="Pfam" id="PF16859">
    <property type="entry name" value="TetR_C_11"/>
    <property type="match status" value="1"/>
</dbReference>
<dbReference type="SUPFAM" id="SSF46689">
    <property type="entry name" value="Homeodomain-like"/>
    <property type="match status" value="1"/>
</dbReference>
<keyword evidence="1" id="KW-0805">Transcription regulation</keyword>